<dbReference type="PANTHER" id="PTHR35534">
    <property type="entry name" value="50S RIBOSOMAL PROTEIN L32"/>
    <property type="match status" value="1"/>
</dbReference>
<comment type="similarity">
    <text evidence="1 5">Belongs to the bacterial ribosomal protein bL32 family.</text>
</comment>
<dbReference type="GO" id="GO:0015934">
    <property type="term" value="C:large ribosomal subunit"/>
    <property type="evidence" value="ECO:0007669"/>
    <property type="project" value="InterPro"/>
</dbReference>
<reference evidence="6 7" key="1">
    <citation type="submission" date="2021-09" db="EMBL/GenBank/DDBJ databases">
        <title>WGS of Mycoplasma sp. Zaradi2 strains.</title>
        <authorList>
            <person name="Spergser J."/>
        </authorList>
    </citation>
    <scope>NUCLEOTIDE SEQUENCE [LARGE SCALE GENOMIC DNA]</scope>
    <source>
        <strain evidence="6 7">1331</strain>
    </source>
</reference>
<keyword evidence="2 5" id="KW-0689">Ribosomal protein</keyword>
<evidence type="ECO:0000256" key="3">
    <source>
        <dbReference type="ARBA" id="ARBA00023274"/>
    </source>
</evidence>
<dbReference type="SUPFAM" id="SSF57829">
    <property type="entry name" value="Zn-binding ribosomal proteins"/>
    <property type="match status" value="1"/>
</dbReference>
<organism evidence="6 7">
    <name type="scientific">Mycoplasma tauri</name>
    <dbReference type="NCBI Taxonomy" id="547987"/>
    <lineage>
        <taxon>Bacteria</taxon>
        <taxon>Bacillati</taxon>
        <taxon>Mycoplasmatota</taxon>
        <taxon>Mollicutes</taxon>
        <taxon>Mycoplasmataceae</taxon>
        <taxon>Mycoplasma</taxon>
    </lineage>
</organism>
<dbReference type="InterPro" id="IPR044957">
    <property type="entry name" value="Ribosomal_bL32_bact"/>
</dbReference>
<keyword evidence="7" id="KW-1185">Reference proteome</keyword>
<evidence type="ECO:0000256" key="5">
    <source>
        <dbReference type="HAMAP-Rule" id="MF_00340"/>
    </source>
</evidence>
<proteinExistence type="inferred from homology"/>
<dbReference type="RefSeq" id="WP_205517479.1">
    <property type="nucleotide sequence ID" value="NZ_CP070479.1"/>
</dbReference>
<dbReference type="Proteomes" id="UP000772186">
    <property type="component" value="Unassembled WGS sequence"/>
</dbReference>
<dbReference type="AlphaFoldDB" id="A0A953NG99"/>
<dbReference type="Pfam" id="PF01783">
    <property type="entry name" value="Ribosomal_L32p"/>
    <property type="match status" value="1"/>
</dbReference>
<dbReference type="InterPro" id="IPR002677">
    <property type="entry name" value="Ribosomal_bL32"/>
</dbReference>
<dbReference type="Gene3D" id="1.20.5.640">
    <property type="entry name" value="Single helix bin"/>
    <property type="match status" value="1"/>
</dbReference>
<evidence type="ECO:0000313" key="7">
    <source>
        <dbReference type="Proteomes" id="UP000772186"/>
    </source>
</evidence>
<dbReference type="HAMAP" id="MF_00340">
    <property type="entry name" value="Ribosomal_bL32"/>
    <property type="match status" value="1"/>
</dbReference>
<evidence type="ECO:0000256" key="2">
    <source>
        <dbReference type="ARBA" id="ARBA00022980"/>
    </source>
</evidence>
<comment type="caution">
    <text evidence="6">The sequence shown here is derived from an EMBL/GenBank/DDBJ whole genome shotgun (WGS) entry which is preliminary data.</text>
</comment>
<evidence type="ECO:0000256" key="4">
    <source>
        <dbReference type="ARBA" id="ARBA00035178"/>
    </source>
</evidence>
<dbReference type="GO" id="GO:0006412">
    <property type="term" value="P:translation"/>
    <property type="evidence" value="ECO:0007669"/>
    <property type="project" value="UniProtKB-UniRule"/>
</dbReference>
<dbReference type="InterPro" id="IPR011332">
    <property type="entry name" value="Ribosomal_zn-bd"/>
</dbReference>
<keyword evidence="3 5" id="KW-0687">Ribonucleoprotein</keyword>
<protein>
    <recommendedName>
        <fullName evidence="4 5">Large ribosomal subunit protein bL32</fullName>
    </recommendedName>
</protein>
<gene>
    <name evidence="5 6" type="primary">rpmF</name>
    <name evidence="6" type="ORF">LAD73_01145</name>
</gene>
<dbReference type="NCBIfam" id="TIGR01031">
    <property type="entry name" value="rpmF_bact"/>
    <property type="match status" value="1"/>
</dbReference>
<evidence type="ECO:0000313" key="6">
    <source>
        <dbReference type="EMBL" id="MBZ4195325.1"/>
    </source>
</evidence>
<dbReference type="PANTHER" id="PTHR35534:SF1">
    <property type="entry name" value="LARGE RIBOSOMAL SUBUNIT PROTEIN BL32"/>
    <property type="match status" value="1"/>
</dbReference>
<name>A0A953NG99_9MOLU</name>
<dbReference type="EMBL" id="JAIQBY010000005">
    <property type="protein sequence ID" value="MBZ4195325.1"/>
    <property type="molecule type" value="Genomic_DNA"/>
</dbReference>
<evidence type="ECO:0000256" key="1">
    <source>
        <dbReference type="ARBA" id="ARBA00008560"/>
    </source>
</evidence>
<accession>A0A953NG99</accession>
<dbReference type="GO" id="GO:0003735">
    <property type="term" value="F:structural constituent of ribosome"/>
    <property type="evidence" value="ECO:0007669"/>
    <property type="project" value="InterPro"/>
</dbReference>
<sequence length="66" mass="7737">MAVVPKRKTSKQRKHKRRTHDALTIQNLISCKNCSQMIQQHRVCAFCGFYKGKKVEGYRSLDLRSQ</sequence>